<dbReference type="Proteomes" id="UP000297567">
    <property type="component" value="Unassembled WGS sequence"/>
</dbReference>
<name>A0A4Z0ZXA8_9LEPT</name>
<protein>
    <submittedName>
        <fullName evidence="1">Uncharacterized protein</fullName>
    </submittedName>
</protein>
<evidence type="ECO:0000313" key="2">
    <source>
        <dbReference type="Proteomes" id="UP000297567"/>
    </source>
</evidence>
<dbReference type="RefSeq" id="WP_135640593.1">
    <property type="nucleotide sequence ID" value="NZ_RQGH01000007.1"/>
</dbReference>
<reference evidence="1" key="1">
    <citation type="journal article" date="2019" name="PLoS Negl. Trop. Dis.">
        <title>Revisiting the worldwide diversity of Leptospira species in the environment.</title>
        <authorList>
            <person name="Vincent A.T."/>
            <person name="Schiettekatte O."/>
            <person name="Bourhy P."/>
            <person name="Veyrier F.J."/>
            <person name="Picardeau M."/>
        </authorList>
    </citation>
    <scope>NUCLEOTIDE SEQUENCE [LARGE SCALE GENOMIC DNA]</scope>
    <source>
        <strain evidence="1">201702451</strain>
    </source>
</reference>
<evidence type="ECO:0000313" key="1">
    <source>
        <dbReference type="EMBL" id="TGL75646.1"/>
    </source>
</evidence>
<proteinExistence type="predicted"/>
<sequence>MHSQFSEHFLPLLQKITTESEWEWIQSVSHLETKGLMTAFVKAPRFLSKTTIQNSVASENLIPSLPGFQVNGWDLVRLSRVWFLTHFASLTKDEFANIIDTLFDTAELNELIALYSALPLLPYPNLWLARAIDAVRSNMGSVFDAIAICNPYPFHHFPELAWNQLVLKTIFNEKPIFSIYGLGKRRNKELSLSIIDYAKERWAASRTVPFQVWYLVSPFLKKEEFSIIEKLLGSKHEGEVVAACLILFESNHNEAKDLLRKYPKYEIEIQNGNLNWSNLYV</sequence>
<dbReference type="EMBL" id="RQGH01000007">
    <property type="protein sequence ID" value="TGL75646.1"/>
    <property type="molecule type" value="Genomic_DNA"/>
</dbReference>
<keyword evidence="2" id="KW-1185">Reference proteome</keyword>
<dbReference type="NCBIfam" id="NF035938">
    <property type="entry name" value="EboA_domain"/>
    <property type="match status" value="1"/>
</dbReference>
<dbReference type="AlphaFoldDB" id="A0A4Z0ZXA8"/>
<comment type="caution">
    <text evidence="1">The sequence shown here is derived from an EMBL/GenBank/DDBJ whole genome shotgun (WGS) entry which is preliminary data.</text>
</comment>
<accession>A0A4Z0ZXA8</accession>
<gene>
    <name evidence="1" type="ORF">EHQ62_02115</name>
</gene>
<dbReference type="InterPro" id="IPR047715">
    <property type="entry name" value="EboA_dom"/>
</dbReference>
<organism evidence="1 2">
    <name type="scientific">Leptospira jelokensis</name>
    <dbReference type="NCBI Taxonomy" id="2484931"/>
    <lineage>
        <taxon>Bacteria</taxon>
        <taxon>Pseudomonadati</taxon>
        <taxon>Spirochaetota</taxon>
        <taxon>Spirochaetia</taxon>
        <taxon>Leptospirales</taxon>
        <taxon>Leptospiraceae</taxon>
        <taxon>Leptospira</taxon>
    </lineage>
</organism>